<comment type="caution">
    <text evidence="1">The sequence shown here is derived from an EMBL/GenBank/DDBJ whole genome shotgun (WGS) entry which is preliminary data.</text>
</comment>
<organism evidence="1 2">
    <name type="scientific">Candidatus Falkowbacteria bacterium GW2011_GWF2_39_8</name>
    <dbReference type="NCBI Taxonomy" id="1618642"/>
    <lineage>
        <taxon>Bacteria</taxon>
        <taxon>Candidatus Falkowiibacteriota</taxon>
    </lineage>
</organism>
<reference evidence="1 2" key="1">
    <citation type="journal article" date="2015" name="Nature">
        <title>rRNA introns, odd ribosomes, and small enigmatic genomes across a large radiation of phyla.</title>
        <authorList>
            <person name="Brown C.T."/>
            <person name="Hug L.A."/>
            <person name="Thomas B.C."/>
            <person name="Sharon I."/>
            <person name="Castelle C.J."/>
            <person name="Singh A."/>
            <person name="Wilkins M.J."/>
            <person name="Williams K.H."/>
            <person name="Banfield J.F."/>
        </authorList>
    </citation>
    <scope>NUCLEOTIDE SEQUENCE [LARGE SCALE GENOMIC DNA]</scope>
</reference>
<proteinExistence type="predicted"/>
<dbReference type="EMBL" id="LBXO01000006">
    <property type="protein sequence ID" value="KKR33574.1"/>
    <property type="molecule type" value="Genomic_DNA"/>
</dbReference>
<gene>
    <name evidence="1" type="ORF">UT64_C0006G0022</name>
</gene>
<accession>A0A0G0PZP2</accession>
<name>A0A0G0PZP2_9BACT</name>
<protein>
    <submittedName>
        <fullName evidence="1">Uncharacterized protein</fullName>
    </submittedName>
</protein>
<sequence>MIENLVNENQLKDANHKIVINEKVAIDNLGDRNVGLCDFNVIVCSRGVYLQNKKHFDLVAESRRVIVFANEVVKDPRPHKDIVFVSIKDGIIKPIKGEIDFLVDA</sequence>
<evidence type="ECO:0000313" key="2">
    <source>
        <dbReference type="Proteomes" id="UP000034137"/>
    </source>
</evidence>
<dbReference type="Proteomes" id="UP000034137">
    <property type="component" value="Unassembled WGS sequence"/>
</dbReference>
<dbReference type="AlphaFoldDB" id="A0A0G0PZP2"/>
<evidence type="ECO:0000313" key="1">
    <source>
        <dbReference type="EMBL" id="KKR33574.1"/>
    </source>
</evidence>